<evidence type="ECO:0000256" key="5">
    <source>
        <dbReference type="ARBA" id="ARBA00023014"/>
    </source>
</evidence>
<dbReference type="AlphaFoldDB" id="A0A2H0W7C6"/>
<dbReference type="Gene3D" id="3.80.30.20">
    <property type="entry name" value="tm_1862 like domain"/>
    <property type="match status" value="1"/>
</dbReference>
<reference evidence="8" key="1">
    <citation type="submission" date="2017-09" db="EMBL/GenBank/DDBJ databases">
        <title>Depth-based differentiation of microbial function through sediment-hosted aquifers and enrichment of novel symbionts in the deep terrestrial subsurface.</title>
        <authorList>
            <person name="Probst A.J."/>
            <person name="Ladd B."/>
            <person name="Jarett J.K."/>
            <person name="Geller-Mcgrath D.E."/>
            <person name="Sieber C.M.K."/>
            <person name="Emerson J.B."/>
            <person name="Anantharaman K."/>
            <person name="Thomas B.C."/>
            <person name="Malmstrom R."/>
            <person name="Stieglmeier M."/>
            <person name="Klingl A."/>
            <person name="Woyke T."/>
            <person name="Ryan C.M."/>
            <person name="Banfield J.F."/>
        </authorList>
    </citation>
    <scope>NUCLEOTIDE SEQUENCE [LARGE SCALE GENOMIC DNA]</scope>
</reference>
<evidence type="ECO:0000313" key="7">
    <source>
        <dbReference type="EMBL" id="PIS07980.1"/>
    </source>
</evidence>
<proteinExistence type="predicted"/>
<dbReference type="SMART" id="SM00729">
    <property type="entry name" value="Elp3"/>
    <property type="match status" value="1"/>
</dbReference>
<keyword evidence="3" id="KW-0479">Metal-binding</keyword>
<dbReference type="GO" id="GO:0046872">
    <property type="term" value="F:metal ion binding"/>
    <property type="evidence" value="ECO:0007669"/>
    <property type="project" value="UniProtKB-KW"/>
</dbReference>
<dbReference type="GO" id="GO:0005829">
    <property type="term" value="C:cytosol"/>
    <property type="evidence" value="ECO:0007669"/>
    <property type="project" value="TreeGrafter"/>
</dbReference>
<comment type="cofactor">
    <cofactor evidence="1">
        <name>[4Fe-4S] cluster</name>
        <dbReference type="ChEBI" id="CHEBI:49883"/>
    </cofactor>
</comment>
<feature type="domain" description="Elp3/MiaA/NifB-like radical SAM core" evidence="6">
    <location>
        <begin position="173"/>
        <end position="380"/>
    </location>
</feature>
<sequence>MKKVLIVVPAREDGTGRFLKPLMTPGSAMAVAGFTREVADQLDLDIRCVIWDEHVKGPVRSDNLAGYDLCLLTYLTPSRLGAYRVADLARELGVPTIAGGIDVTGLCRDGDQDQLMEHFDAIYSGHLTVASWQRVLTDWRNGALRGNIYQPGTGENFEFVIPAWDLIDTDNYIFSAIQSSAGCPYDCEFCGVGLVAGFRRVHLKPIELLEAEIKHLLSGGAKFLVDCSDCFGANLEHYRDTVLPLLKETGIPWATEISIPLLVGADGESGLLQEMKDAGCVLVYIGVESLKEKFGKNKLNLVERTIERCNQLVVLVLVSLVLDCEADATAKSVKDTISQLLKLGVHFFQFSLSAAIPGTRLHAHVIAEDSLLTSDPTVYDGLHATIGHIASPQERTRWLKYGWRRVYGPWNLARLIAWTKTHQPELLPILVSTFRRIQAGASVWKRAHRTRQSQQTDN</sequence>
<evidence type="ECO:0000256" key="1">
    <source>
        <dbReference type="ARBA" id="ARBA00001966"/>
    </source>
</evidence>
<dbReference type="InterPro" id="IPR051198">
    <property type="entry name" value="BchE-like"/>
</dbReference>
<evidence type="ECO:0000256" key="2">
    <source>
        <dbReference type="ARBA" id="ARBA00022691"/>
    </source>
</evidence>
<evidence type="ECO:0000256" key="4">
    <source>
        <dbReference type="ARBA" id="ARBA00023004"/>
    </source>
</evidence>
<keyword evidence="5" id="KW-0411">Iron-sulfur</keyword>
<dbReference type="GO" id="GO:0051536">
    <property type="term" value="F:iron-sulfur cluster binding"/>
    <property type="evidence" value="ECO:0007669"/>
    <property type="project" value="UniProtKB-KW"/>
</dbReference>
<dbReference type="Pfam" id="PF04055">
    <property type="entry name" value="Radical_SAM"/>
    <property type="match status" value="1"/>
</dbReference>
<dbReference type="Proteomes" id="UP000231382">
    <property type="component" value="Unassembled WGS sequence"/>
</dbReference>
<dbReference type="PANTHER" id="PTHR43409:SF7">
    <property type="entry name" value="BLL1977 PROTEIN"/>
    <property type="match status" value="1"/>
</dbReference>
<accession>A0A2H0W7C6</accession>
<dbReference type="InterPro" id="IPR006638">
    <property type="entry name" value="Elp3/MiaA/NifB-like_rSAM"/>
</dbReference>
<keyword evidence="4" id="KW-0408">Iron</keyword>
<dbReference type="InterPro" id="IPR058240">
    <property type="entry name" value="rSAM_sf"/>
</dbReference>
<dbReference type="SFLD" id="SFLDG01082">
    <property type="entry name" value="B12-binding_domain_containing"/>
    <property type="match status" value="1"/>
</dbReference>
<gene>
    <name evidence="7" type="ORF">COT78_00660</name>
</gene>
<evidence type="ECO:0000259" key="6">
    <source>
        <dbReference type="SMART" id="SM00729"/>
    </source>
</evidence>
<dbReference type="EMBL" id="PEZW01000006">
    <property type="protein sequence ID" value="PIS07980.1"/>
    <property type="molecule type" value="Genomic_DNA"/>
</dbReference>
<dbReference type="SFLD" id="SFLDS00029">
    <property type="entry name" value="Radical_SAM"/>
    <property type="match status" value="1"/>
</dbReference>
<evidence type="ECO:0000256" key="3">
    <source>
        <dbReference type="ARBA" id="ARBA00022723"/>
    </source>
</evidence>
<organism evidence="7 8">
    <name type="scientific">Candidatus Berkelbacteria bacterium CG10_big_fil_rev_8_21_14_0_10_43_13</name>
    <dbReference type="NCBI Taxonomy" id="1974514"/>
    <lineage>
        <taxon>Bacteria</taxon>
        <taxon>Candidatus Berkelbacteria</taxon>
    </lineage>
</organism>
<dbReference type="GO" id="GO:0003824">
    <property type="term" value="F:catalytic activity"/>
    <property type="evidence" value="ECO:0007669"/>
    <property type="project" value="InterPro"/>
</dbReference>
<dbReference type="CDD" id="cd01335">
    <property type="entry name" value="Radical_SAM"/>
    <property type="match status" value="1"/>
</dbReference>
<dbReference type="PANTHER" id="PTHR43409">
    <property type="entry name" value="ANAEROBIC MAGNESIUM-PROTOPORPHYRIN IX MONOMETHYL ESTER CYCLASE-RELATED"/>
    <property type="match status" value="1"/>
</dbReference>
<name>A0A2H0W7C6_9BACT</name>
<dbReference type="InterPro" id="IPR007197">
    <property type="entry name" value="rSAM"/>
</dbReference>
<protein>
    <recommendedName>
        <fullName evidence="6">Elp3/MiaA/NifB-like radical SAM core domain-containing protein</fullName>
    </recommendedName>
</protein>
<dbReference type="SUPFAM" id="SSF102114">
    <property type="entry name" value="Radical SAM enzymes"/>
    <property type="match status" value="1"/>
</dbReference>
<keyword evidence="2" id="KW-0949">S-adenosyl-L-methionine</keyword>
<comment type="caution">
    <text evidence="7">The sequence shown here is derived from an EMBL/GenBank/DDBJ whole genome shotgun (WGS) entry which is preliminary data.</text>
</comment>
<evidence type="ECO:0000313" key="8">
    <source>
        <dbReference type="Proteomes" id="UP000231382"/>
    </source>
</evidence>
<dbReference type="InterPro" id="IPR023404">
    <property type="entry name" value="rSAM_horseshoe"/>
</dbReference>